<evidence type="ECO:0000313" key="1">
    <source>
        <dbReference type="EMBL" id="MBA0087644.1"/>
    </source>
</evidence>
<accession>A0A7V8SZ06</accession>
<keyword evidence="2" id="KW-1185">Reference proteome</keyword>
<reference evidence="1" key="1">
    <citation type="submission" date="2020-06" db="EMBL/GenBank/DDBJ databases">
        <title>Legume-microbial interactions unlock mineral nutrients during tropical forest succession.</title>
        <authorList>
            <person name="Epihov D.Z."/>
        </authorList>
    </citation>
    <scope>NUCLEOTIDE SEQUENCE [LARGE SCALE GENOMIC DNA]</scope>
    <source>
        <strain evidence="1">Pan2503</strain>
    </source>
</reference>
<proteinExistence type="predicted"/>
<feature type="non-terminal residue" evidence="1">
    <location>
        <position position="1"/>
    </location>
</feature>
<comment type="caution">
    <text evidence="1">The sequence shown here is derived from an EMBL/GenBank/DDBJ whole genome shotgun (WGS) entry which is preliminary data.</text>
</comment>
<evidence type="ECO:0008006" key="3">
    <source>
        <dbReference type="Google" id="ProtNLM"/>
    </source>
</evidence>
<feature type="non-terminal residue" evidence="1">
    <location>
        <position position="424"/>
    </location>
</feature>
<dbReference type="Proteomes" id="UP000567293">
    <property type="component" value="Unassembled WGS sequence"/>
</dbReference>
<organism evidence="1 2">
    <name type="scientific">Candidatus Acidiferrum panamense</name>
    <dbReference type="NCBI Taxonomy" id="2741543"/>
    <lineage>
        <taxon>Bacteria</taxon>
        <taxon>Pseudomonadati</taxon>
        <taxon>Acidobacteriota</taxon>
        <taxon>Terriglobia</taxon>
        <taxon>Candidatus Acidiferrales</taxon>
        <taxon>Candidatus Acidiferrum</taxon>
    </lineage>
</organism>
<gene>
    <name evidence="1" type="ORF">HRJ53_21885</name>
</gene>
<dbReference type="AlphaFoldDB" id="A0A7V8SZ06"/>
<dbReference type="EMBL" id="JACDQQ010002108">
    <property type="protein sequence ID" value="MBA0087644.1"/>
    <property type="molecule type" value="Genomic_DNA"/>
</dbReference>
<dbReference type="Gene3D" id="1.25.40.10">
    <property type="entry name" value="Tetratricopeptide repeat domain"/>
    <property type="match status" value="1"/>
</dbReference>
<dbReference type="InterPro" id="IPR011990">
    <property type="entry name" value="TPR-like_helical_dom_sf"/>
</dbReference>
<name>A0A7V8SZ06_9BACT</name>
<sequence>DSRRLIDAQRLEEAQGVVREAFQLDPDDADGRQISADLRALLQSQRTQARLEELWRQGDEAAANRRFFAAVDILKSASRLDETNQQTQSRLETMSLRLERNLEAAQLLAEARLLVENRDWEAARTRVMEALDRDPEDPEASELLRVINQTIERNQKEAQIEEAVEQAKSMVLLQAFDEALDILVQLRAESPDSEVIQQWIDHTETQKRETELQTRLQTVTRGAESLLSEQRFSETVALIESAGADFSENDVLSDLLLEARTALERARVLDEATTRCHQLRQQHSFDQALDVLDGALASFPVEPVLVALRRQVETEAESYKRTAAVREALDEVRWLVDQRRPDLAVRFLEQRCTDMIAEPTLAAWLAELQETLPAWQRGRFIEFIQDFSSHRGPDGEQPNDGAVWLPVLEEALKAGTLSSDVAEI</sequence>
<protein>
    <recommendedName>
        <fullName evidence="3">Tetratricopeptide repeat protein</fullName>
    </recommendedName>
</protein>
<evidence type="ECO:0000313" key="2">
    <source>
        <dbReference type="Proteomes" id="UP000567293"/>
    </source>
</evidence>
<dbReference type="SUPFAM" id="SSF48452">
    <property type="entry name" value="TPR-like"/>
    <property type="match status" value="1"/>
</dbReference>